<dbReference type="AlphaFoldDB" id="A0A9D2EDL6"/>
<proteinExistence type="predicted"/>
<dbReference type="Proteomes" id="UP000824037">
    <property type="component" value="Unassembled WGS sequence"/>
</dbReference>
<comment type="caution">
    <text evidence="2">The sequence shown here is derived from an EMBL/GenBank/DDBJ whole genome shotgun (WGS) entry which is preliminary data.</text>
</comment>
<feature type="signal peptide" evidence="1">
    <location>
        <begin position="1"/>
        <end position="27"/>
    </location>
</feature>
<organism evidence="2 3">
    <name type="scientific">Candidatus Ruania gallistercoris</name>
    <dbReference type="NCBI Taxonomy" id="2838746"/>
    <lineage>
        <taxon>Bacteria</taxon>
        <taxon>Bacillati</taxon>
        <taxon>Actinomycetota</taxon>
        <taxon>Actinomycetes</taxon>
        <taxon>Micrococcales</taxon>
        <taxon>Ruaniaceae</taxon>
        <taxon>Ruania</taxon>
    </lineage>
</organism>
<dbReference type="Gene3D" id="3.40.190.10">
    <property type="entry name" value="Periplasmic binding protein-like II"/>
    <property type="match status" value="2"/>
</dbReference>
<protein>
    <submittedName>
        <fullName evidence="2">Extracellular solute-binding protein</fullName>
    </submittedName>
</protein>
<dbReference type="InterPro" id="IPR006059">
    <property type="entry name" value="SBP"/>
</dbReference>
<gene>
    <name evidence="2" type="ORF">H9815_07150</name>
</gene>
<evidence type="ECO:0000313" key="3">
    <source>
        <dbReference type="Proteomes" id="UP000824037"/>
    </source>
</evidence>
<reference evidence="2" key="1">
    <citation type="journal article" date="2021" name="PeerJ">
        <title>Extensive microbial diversity within the chicken gut microbiome revealed by metagenomics and culture.</title>
        <authorList>
            <person name="Gilroy R."/>
            <person name="Ravi A."/>
            <person name="Getino M."/>
            <person name="Pursley I."/>
            <person name="Horton D.L."/>
            <person name="Alikhan N.F."/>
            <person name="Baker D."/>
            <person name="Gharbi K."/>
            <person name="Hall N."/>
            <person name="Watson M."/>
            <person name="Adriaenssens E.M."/>
            <person name="Foster-Nyarko E."/>
            <person name="Jarju S."/>
            <person name="Secka A."/>
            <person name="Antonio M."/>
            <person name="Oren A."/>
            <person name="Chaudhuri R.R."/>
            <person name="La Ragione R."/>
            <person name="Hildebrand F."/>
            <person name="Pallen M.J."/>
        </authorList>
    </citation>
    <scope>NUCLEOTIDE SEQUENCE</scope>
    <source>
        <strain evidence="2">ChiGjej4B4-7305</strain>
    </source>
</reference>
<reference evidence="2" key="2">
    <citation type="submission" date="2021-04" db="EMBL/GenBank/DDBJ databases">
        <authorList>
            <person name="Gilroy R."/>
        </authorList>
    </citation>
    <scope>NUCLEOTIDE SEQUENCE</scope>
    <source>
        <strain evidence="2">ChiGjej4B4-7305</strain>
    </source>
</reference>
<dbReference type="PANTHER" id="PTHR43649:SF14">
    <property type="entry name" value="BLR3389 PROTEIN"/>
    <property type="match status" value="1"/>
</dbReference>
<dbReference type="Pfam" id="PF01547">
    <property type="entry name" value="SBP_bac_1"/>
    <property type="match status" value="1"/>
</dbReference>
<dbReference type="PANTHER" id="PTHR43649">
    <property type="entry name" value="ARABINOSE-BINDING PROTEIN-RELATED"/>
    <property type="match status" value="1"/>
</dbReference>
<dbReference type="PROSITE" id="PS51257">
    <property type="entry name" value="PROKAR_LIPOPROTEIN"/>
    <property type="match status" value="1"/>
</dbReference>
<dbReference type="SUPFAM" id="SSF53850">
    <property type="entry name" value="Periplasmic binding protein-like II"/>
    <property type="match status" value="1"/>
</dbReference>
<evidence type="ECO:0000313" key="2">
    <source>
        <dbReference type="EMBL" id="HIZ35538.1"/>
    </source>
</evidence>
<dbReference type="EMBL" id="DXBY01000124">
    <property type="protein sequence ID" value="HIZ35538.1"/>
    <property type="molecule type" value="Genomic_DNA"/>
</dbReference>
<keyword evidence="1" id="KW-0732">Signal</keyword>
<evidence type="ECO:0000256" key="1">
    <source>
        <dbReference type="SAM" id="SignalP"/>
    </source>
</evidence>
<sequence>MRRTPMMVGAVAAAAMMLAACSQGSQTASSDESTLDYIGDEAAVLPQLEAAAGATEEATGLQFAPRTVQSTENYQQVIRSSLTSASAPDLLKWWNGFRLQDLARSGGLLDITAQWDEAVANGWLDDSTRDAFSYDGSVYAMPFDANYWVVYYNKEIYADLGLEVPTTWQQFTDNADAIAEADITPFFATIDGGWTSFIWFEELLSKTDPQLYTDLVSGDAEYTDPEVREVMELWLEMYENDYFTPADTPWADEPSMLASGNVAMTVAGAWRNGSFVEAGMTEDDYGAFVMPVVEEGTQPSVISESGIIAAASGGDQTEDAAEWLLNLVSPDAQTAALEESQGMSPNLEVTPPNPVLDSVSADVDADDYQLLTRYWEASPPALVEGNVQDLAAFMADPSEGAIDSTLSSMADRSESEWASWNDGE</sequence>
<name>A0A9D2EDL6_9MICO</name>
<feature type="chain" id="PRO_5039455200" evidence="1">
    <location>
        <begin position="28"/>
        <end position="424"/>
    </location>
</feature>
<accession>A0A9D2EDL6</accession>
<dbReference type="InterPro" id="IPR050490">
    <property type="entry name" value="Bact_solute-bd_prot1"/>
</dbReference>